<proteinExistence type="predicted"/>
<evidence type="ECO:0000313" key="1">
    <source>
        <dbReference type="EMBL" id="ELK36839.1"/>
    </source>
</evidence>
<evidence type="ECO:0000313" key="2">
    <source>
        <dbReference type="Proteomes" id="UP000010556"/>
    </source>
</evidence>
<reference evidence="2" key="1">
    <citation type="journal article" date="2013" name="Science">
        <title>Comparative analysis of bat genomes provides insight into the evolution of flight and immunity.</title>
        <authorList>
            <person name="Zhang G."/>
            <person name="Cowled C."/>
            <person name="Shi Z."/>
            <person name="Huang Z."/>
            <person name="Bishop-Lilly K.A."/>
            <person name="Fang X."/>
            <person name="Wynne J.W."/>
            <person name="Xiong Z."/>
            <person name="Baker M.L."/>
            <person name="Zhao W."/>
            <person name="Tachedjian M."/>
            <person name="Zhu Y."/>
            <person name="Zhou P."/>
            <person name="Jiang X."/>
            <person name="Ng J."/>
            <person name="Yang L."/>
            <person name="Wu L."/>
            <person name="Xiao J."/>
            <person name="Feng Y."/>
            <person name="Chen Y."/>
            <person name="Sun X."/>
            <person name="Zhang Y."/>
            <person name="Marsh G.A."/>
            <person name="Crameri G."/>
            <person name="Broder C.C."/>
            <person name="Frey K.G."/>
            <person name="Wang L.F."/>
            <person name="Wang J."/>
        </authorList>
    </citation>
    <scope>NUCLEOTIDE SEQUENCE [LARGE SCALE GENOMIC DNA]</scope>
</reference>
<keyword evidence="2" id="KW-1185">Reference proteome</keyword>
<protein>
    <submittedName>
        <fullName evidence="1">Uncharacterized protein</fullName>
    </submittedName>
</protein>
<gene>
    <name evidence="1" type="ORF">MDA_GLEAN10021341</name>
</gene>
<name>L5MDY4_MYODS</name>
<organism evidence="1 2">
    <name type="scientific">Myotis davidii</name>
    <name type="common">David's myotis</name>
    <dbReference type="NCBI Taxonomy" id="225400"/>
    <lineage>
        <taxon>Eukaryota</taxon>
        <taxon>Metazoa</taxon>
        <taxon>Chordata</taxon>
        <taxon>Craniata</taxon>
        <taxon>Vertebrata</taxon>
        <taxon>Euteleostomi</taxon>
        <taxon>Mammalia</taxon>
        <taxon>Eutheria</taxon>
        <taxon>Laurasiatheria</taxon>
        <taxon>Chiroptera</taxon>
        <taxon>Yangochiroptera</taxon>
        <taxon>Vespertilionidae</taxon>
        <taxon>Myotis</taxon>
    </lineage>
</organism>
<accession>L5MDY4</accession>
<dbReference type="Proteomes" id="UP000010556">
    <property type="component" value="Unassembled WGS sequence"/>
</dbReference>
<dbReference type="EMBL" id="KB101169">
    <property type="protein sequence ID" value="ELK36839.1"/>
    <property type="molecule type" value="Genomic_DNA"/>
</dbReference>
<dbReference type="AlphaFoldDB" id="L5MDY4"/>
<sequence length="70" mass="7822">MAWTLSRSTLDPRAGELVGDFAGTGRTCTTTLLTNTHGFSPKESNWHKTEVRKGTIWNNNRYLRSLPAVT</sequence>